<gene>
    <name evidence="3" type="ORF">HNP82_001346</name>
</gene>
<feature type="region of interest" description="Disordered" evidence="1">
    <location>
        <begin position="398"/>
        <end position="465"/>
    </location>
</feature>
<keyword evidence="2" id="KW-0812">Transmembrane</keyword>
<feature type="compositionally biased region" description="Low complexity" evidence="1">
    <location>
        <begin position="428"/>
        <end position="454"/>
    </location>
</feature>
<dbReference type="EMBL" id="JACHFW010000004">
    <property type="protein sequence ID" value="MBB5264235.1"/>
    <property type="molecule type" value="Genomic_DNA"/>
</dbReference>
<reference evidence="3 4" key="1">
    <citation type="submission" date="2020-08" db="EMBL/GenBank/DDBJ databases">
        <title>Genomic Encyclopedia of Type Strains, Phase IV (KMG-IV): sequencing the most valuable type-strain genomes for metagenomic binning, comparative biology and taxonomic classification.</title>
        <authorList>
            <person name="Goeker M."/>
        </authorList>
    </citation>
    <scope>NUCLEOTIDE SEQUENCE [LARGE SCALE GENOMIC DNA]</scope>
    <source>
        <strain evidence="3 4">DSM 106146</strain>
    </source>
</reference>
<sequence>MEKTAMTPEERRRKKKKILRERRGKVYIKVTCVFLFFIVVIFVANLISGDKSFSESENRVLAQKPEFSLSSLISGDFMSDMEDYVADQFVLRDQWISLKLFEDMALGKRESNGVYIGKQDTLLEIPDEPNTQSLENNLNAIREFSQRHVDINTVMTLVPNAAYICDQLRPNNAPVRDQSQDIANARAVVGDSLNFVDLVDTMSSHKTEYIYYKTDHHWTSLGAKYAFDTLCPALGITDPVIEYDVYPVSTTFSGTLASKSGYHKAEDTIEIYVAKDVNTDCVVNYIDEQRKTASIYDSTALDQKDHYEVFFGGNFSRVDISTPNEQNKNLLLLKDSYANCFVQFLLPYYRNIIMVDPRYYYDDLDLLIESNGITDILFLYNVNTFMTDTSLAAALEAAPQDENASDGTQSQPAAEGESQSSDSGQTNSAGDESGSAESGTESGEGQSESSGAESDTSEVQSETGA</sequence>
<evidence type="ECO:0000313" key="3">
    <source>
        <dbReference type="EMBL" id="MBB5264235.1"/>
    </source>
</evidence>
<dbReference type="Proteomes" id="UP000543642">
    <property type="component" value="Unassembled WGS sequence"/>
</dbReference>
<comment type="caution">
    <text evidence="3">The sequence shown here is derived from an EMBL/GenBank/DDBJ whole genome shotgun (WGS) entry which is preliminary data.</text>
</comment>
<evidence type="ECO:0008006" key="5">
    <source>
        <dbReference type="Google" id="ProtNLM"/>
    </source>
</evidence>
<evidence type="ECO:0000256" key="1">
    <source>
        <dbReference type="SAM" id="MobiDB-lite"/>
    </source>
</evidence>
<feature type="transmembrane region" description="Helical" evidence="2">
    <location>
        <begin position="26"/>
        <end position="47"/>
    </location>
</feature>
<protein>
    <recommendedName>
        <fullName evidence="5">DHHW protein</fullName>
    </recommendedName>
</protein>
<dbReference type="AlphaFoldDB" id="A0A7W8M4P8"/>
<proteinExistence type="predicted"/>
<dbReference type="RefSeq" id="WP_183772752.1">
    <property type="nucleotide sequence ID" value="NZ_JACHFW010000004.1"/>
</dbReference>
<keyword evidence="2" id="KW-0472">Membrane</keyword>
<dbReference type="Pfam" id="PF14286">
    <property type="entry name" value="DHHW"/>
    <property type="match status" value="1"/>
</dbReference>
<feature type="compositionally biased region" description="Polar residues" evidence="1">
    <location>
        <begin position="405"/>
        <end position="427"/>
    </location>
</feature>
<keyword evidence="4" id="KW-1185">Reference proteome</keyword>
<organism evidence="3 4">
    <name type="scientific">Catenibacillus scindens</name>
    <dbReference type="NCBI Taxonomy" id="673271"/>
    <lineage>
        <taxon>Bacteria</taxon>
        <taxon>Bacillati</taxon>
        <taxon>Bacillota</taxon>
        <taxon>Clostridia</taxon>
        <taxon>Lachnospirales</taxon>
        <taxon>Lachnospiraceae</taxon>
        <taxon>Catenibacillus</taxon>
    </lineage>
</organism>
<dbReference type="InterPro" id="IPR025945">
    <property type="entry name" value="DHHW"/>
</dbReference>
<keyword evidence="2" id="KW-1133">Transmembrane helix</keyword>
<name>A0A7W8M4P8_9FIRM</name>
<evidence type="ECO:0000313" key="4">
    <source>
        <dbReference type="Proteomes" id="UP000543642"/>
    </source>
</evidence>
<evidence type="ECO:0000256" key="2">
    <source>
        <dbReference type="SAM" id="Phobius"/>
    </source>
</evidence>
<accession>A0A7W8M4P8</accession>